<evidence type="ECO:0000256" key="7">
    <source>
        <dbReference type="ARBA" id="ARBA00047899"/>
    </source>
</evidence>
<sequence>MSSKLPEPPPMSVAVRKGGMGPLQRLPVSVTPLNHIYKRIKTIDDGKGGLGGMNSGVYIVRQHHAGPLYVEKCYRSDNIKLIKLFREEIGYMRKLMHSGIVQYVHAYVNIKPPYEAAAYMEYCDRGSLKDMIQIYSKERKMNHDHHIPESFIWHSFLGLADVLYFLNTGQSFISMELQKNDPKKWMPIIHRDIKPDRYPPPETEQATHVAPRLTPNPDIFLRSRDTPNSPKPPYVLLSDFGIACREDASSGPDSGGPCSAAGTMEYHAPELCFDPRPTAHQATHQQASPHTSRSDVFAVALAMYCLCERACFPHIDARCLPLRSPAALGRAARPARLAIGDRGVYSDYLARTIEWAGAREPWGRPDAPGMVEGVQRQCRLWRGTRTGSSRWPRCCRSGRLPGGRSSDRGGGGGGYDKGGLLLVPVAARQICRFEEHTSLRPPNTVESFTL</sequence>
<organism evidence="10 11">
    <name type="scientific">Apiospora marii</name>
    <dbReference type="NCBI Taxonomy" id="335849"/>
    <lineage>
        <taxon>Eukaryota</taxon>
        <taxon>Fungi</taxon>
        <taxon>Dikarya</taxon>
        <taxon>Ascomycota</taxon>
        <taxon>Pezizomycotina</taxon>
        <taxon>Sordariomycetes</taxon>
        <taxon>Xylariomycetidae</taxon>
        <taxon>Amphisphaeriales</taxon>
        <taxon>Apiosporaceae</taxon>
        <taxon>Apiospora</taxon>
    </lineage>
</organism>
<evidence type="ECO:0000256" key="8">
    <source>
        <dbReference type="ARBA" id="ARBA00048679"/>
    </source>
</evidence>
<evidence type="ECO:0000313" key="11">
    <source>
        <dbReference type="Proteomes" id="UP001396898"/>
    </source>
</evidence>
<protein>
    <recommendedName>
        <fullName evidence="1">non-specific serine/threonine protein kinase</fullName>
        <ecNumber evidence="1">2.7.11.1</ecNumber>
    </recommendedName>
</protein>
<evidence type="ECO:0000313" key="10">
    <source>
        <dbReference type="EMBL" id="KAK8018646.1"/>
    </source>
</evidence>
<dbReference type="EC" id="2.7.11.1" evidence="1"/>
<evidence type="ECO:0000256" key="3">
    <source>
        <dbReference type="ARBA" id="ARBA00022679"/>
    </source>
</evidence>
<evidence type="ECO:0000259" key="9">
    <source>
        <dbReference type="PROSITE" id="PS50011"/>
    </source>
</evidence>
<evidence type="ECO:0000256" key="2">
    <source>
        <dbReference type="ARBA" id="ARBA00022527"/>
    </source>
</evidence>
<dbReference type="InterPro" id="IPR000719">
    <property type="entry name" value="Prot_kinase_dom"/>
</dbReference>
<keyword evidence="3" id="KW-0808">Transferase</keyword>
<accession>A0ABR1RUL2</accession>
<keyword evidence="4" id="KW-0547">Nucleotide-binding</keyword>
<dbReference type="InterPro" id="IPR011009">
    <property type="entry name" value="Kinase-like_dom_sf"/>
</dbReference>
<evidence type="ECO:0000256" key="5">
    <source>
        <dbReference type="ARBA" id="ARBA00022777"/>
    </source>
</evidence>
<comment type="caution">
    <text evidence="10">The sequence shown here is derived from an EMBL/GenBank/DDBJ whole genome shotgun (WGS) entry which is preliminary data.</text>
</comment>
<evidence type="ECO:0000256" key="1">
    <source>
        <dbReference type="ARBA" id="ARBA00012513"/>
    </source>
</evidence>
<dbReference type="Proteomes" id="UP001396898">
    <property type="component" value="Unassembled WGS sequence"/>
</dbReference>
<dbReference type="EMBL" id="JAQQWI010000010">
    <property type="protein sequence ID" value="KAK8018646.1"/>
    <property type="molecule type" value="Genomic_DNA"/>
</dbReference>
<comment type="catalytic activity">
    <reaction evidence="8">
        <text>L-seryl-[protein] + ATP = O-phospho-L-seryl-[protein] + ADP + H(+)</text>
        <dbReference type="Rhea" id="RHEA:17989"/>
        <dbReference type="Rhea" id="RHEA-COMP:9863"/>
        <dbReference type="Rhea" id="RHEA-COMP:11604"/>
        <dbReference type="ChEBI" id="CHEBI:15378"/>
        <dbReference type="ChEBI" id="CHEBI:29999"/>
        <dbReference type="ChEBI" id="CHEBI:30616"/>
        <dbReference type="ChEBI" id="CHEBI:83421"/>
        <dbReference type="ChEBI" id="CHEBI:456216"/>
        <dbReference type="EC" id="2.7.11.1"/>
    </reaction>
</comment>
<name>A0ABR1RUL2_9PEZI</name>
<dbReference type="SUPFAM" id="SSF56112">
    <property type="entry name" value="Protein kinase-like (PK-like)"/>
    <property type="match status" value="1"/>
</dbReference>
<dbReference type="Gene3D" id="1.10.510.10">
    <property type="entry name" value="Transferase(Phosphotransferase) domain 1"/>
    <property type="match status" value="1"/>
</dbReference>
<dbReference type="PANTHER" id="PTHR43671">
    <property type="entry name" value="SERINE/THREONINE-PROTEIN KINASE NEK"/>
    <property type="match status" value="1"/>
</dbReference>
<dbReference type="SMART" id="SM00220">
    <property type="entry name" value="S_TKc"/>
    <property type="match status" value="1"/>
</dbReference>
<dbReference type="PANTHER" id="PTHR43671:SF98">
    <property type="entry name" value="SERINE_THREONINE-PROTEIN KINASE NEK11"/>
    <property type="match status" value="1"/>
</dbReference>
<gene>
    <name evidence="10" type="ORF">PG991_007836</name>
</gene>
<keyword evidence="2" id="KW-0723">Serine/threonine-protein kinase</keyword>
<evidence type="ECO:0000256" key="4">
    <source>
        <dbReference type="ARBA" id="ARBA00022741"/>
    </source>
</evidence>
<dbReference type="PROSITE" id="PS50011">
    <property type="entry name" value="PROTEIN_KINASE_DOM"/>
    <property type="match status" value="1"/>
</dbReference>
<feature type="domain" description="Protein kinase" evidence="9">
    <location>
        <begin position="37"/>
        <end position="380"/>
    </location>
</feature>
<comment type="catalytic activity">
    <reaction evidence="7">
        <text>L-threonyl-[protein] + ATP = O-phospho-L-threonyl-[protein] + ADP + H(+)</text>
        <dbReference type="Rhea" id="RHEA:46608"/>
        <dbReference type="Rhea" id="RHEA-COMP:11060"/>
        <dbReference type="Rhea" id="RHEA-COMP:11605"/>
        <dbReference type="ChEBI" id="CHEBI:15378"/>
        <dbReference type="ChEBI" id="CHEBI:30013"/>
        <dbReference type="ChEBI" id="CHEBI:30616"/>
        <dbReference type="ChEBI" id="CHEBI:61977"/>
        <dbReference type="ChEBI" id="CHEBI:456216"/>
        <dbReference type="EC" id="2.7.11.1"/>
    </reaction>
</comment>
<dbReference type="InterPro" id="IPR050660">
    <property type="entry name" value="NEK_Ser/Thr_kinase"/>
</dbReference>
<keyword evidence="6" id="KW-0067">ATP-binding</keyword>
<dbReference type="Gene3D" id="3.30.200.20">
    <property type="entry name" value="Phosphorylase Kinase, domain 1"/>
    <property type="match status" value="1"/>
</dbReference>
<evidence type="ECO:0000256" key="6">
    <source>
        <dbReference type="ARBA" id="ARBA00022840"/>
    </source>
</evidence>
<keyword evidence="5" id="KW-0418">Kinase</keyword>
<proteinExistence type="predicted"/>
<keyword evidence="11" id="KW-1185">Reference proteome</keyword>
<reference evidence="10 11" key="1">
    <citation type="submission" date="2023-01" db="EMBL/GenBank/DDBJ databases">
        <title>Analysis of 21 Apiospora genomes using comparative genomics revels a genus with tremendous synthesis potential of carbohydrate active enzymes and secondary metabolites.</title>
        <authorList>
            <person name="Sorensen T."/>
        </authorList>
    </citation>
    <scope>NUCLEOTIDE SEQUENCE [LARGE SCALE GENOMIC DNA]</scope>
    <source>
        <strain evidence="10 11">CBS 20057</strain>
    </source>
</reference>
<dbReference type="Pfam" id="PF00069">
    <property type="entry name" value="Pkinase"/>
    <property type="match status" value="1"/>
</dbReference>